<proteinExistence type="inferred from homology"/>
<accession>G2ZYJ7</accession>
<feature type="transmembrane region" description="Helical" evidence="8">
    <location>
        <begin position="57"/>
        <end position="87"/>
    </location>
</feature>
<keyword evidence="5 8" id="KW-0812">Transmembrane</keyword>
<dbReference type="PANTHER" id="PTHR43357:SF4">
    <property type="entry name" value="INNER MEMBRANE ABC TRANSPORTER PERMEASE PROTEIN YDCV"/>
    <property type="match status" value="1"/>
</dbReference>
<keyword evidence="10" id="KW-0808">Transferase</keyword>
<evidence type="ECO:0000256" key="5">
    <source>
        <dbReference type="ARBA" id="ARBA00022692"/>
    </source>
</evidence>
<dbReference type="PROSITE" id="PS50928">
    <property type="entry name" value="ABC_TM1"/>
    <property type="match status" value="1"/>
</dbReference>
<dbReference type="AlphaFoldDB" id="G2ZYJ7"/>
<feature type="transmembrane region" description="Helical" evidence="8">
    <location>
        <begin position="231"/>
        <end position="253"/>
    </location>
</feature>
<reference evidence="10" key="1">
    <citation type="journal article" date="2011" name="PLoS ONE">
        <title>Ralstonia syzygii, the Blood Disease Bacterium and some Asian R. solanacearum strains form a single genomic species despite divergent lifestyles.</title>
        <authorList>
            <person name="Remenant B."/>
            <person name="de Cambiaire J.C."/>
            <person name="Cellier G."/>
            <person name="Jacobs J.M."/>
            <person name="Mangenot S."/>
            <person name="Barbe V."/>
            <person name="Lajus A."/>
            <person name="Vallenet D."/>
            <person name="Medigue C."/>
            <person name="Fegan M."/>
            <person name="Allen C."/>
            <person name="Prior P."/>
        </authorList>
    </citation>
    <scope>NUCLEOTIDE SEQUENCE</scope>
    <source>
        <strain evidence="10">R24</strain>
    </source>
</reference>
<keyword evidence="4" id="KW-0997">Cell inner membrane</keyword>
<evidence type="ECO:0000256" key="1">
    <source>
        <dbReference type="ARBA" id="ARBA00004429"/>
    </source>
</evidence>
<reference evidence="10" key="2">
    <citation type="submission" date="2011-04" db="EMBL/GenBank/DDBJ databases">
        <authorList>
            <person name="Genoscope - CEA"/>
        </authorList>
    </citation>
    <scope>NUCLEOTIDE SEQUENCE</scope>
    <source>
        <strain evidence="10">R24</strain>
    </source>
</reference>
<dbReference type="InterPro" id="IPR000515">
    <property type="entry name" value="MetI-like"/>
</dbReference>
<dbReference type="Pfam" id="PF00528">
    <property type="entry name" value="BPD_transp_1"/>
    <property type="match status" value="1"/>
</dbReference>
<feature type="transmembrane region" description="Helical" evidence="8">
    <location>
        <begin position="99"/>
        <end position="119"/>
    </location>
</feature>
<keyword evidence="6 8" id="KW-1133">Transmembrane helix</keyword>
<protein>
    <submittedName>
        <fullName evidence="10">Putative spermidine/putrescine transport system permease (PotC)</fullName>
        <ecNumber evidence="10">2.1.3.3</ecNumber>
    </submittedName>
</protein>
<evidence type="ECO:0000256" key="3">
    <source>
        <dbReference type="ARBA" id="ARBA00022475"/>
    </source>
</evidence>
<dbReference type="Gene3D" id="1.10.3720.10">
    <property type="entry name" value="MetI-like"/>
    <property type="match status" value="1"/>
</dbReference>
<dbReference type="SUPFAM" id="SSF161098">
    <property type="entry name" value="MetI-like"/>
    <property type="match status" value="1"/>
</dbReference>
<dbReference type="PANTHER" id="PTHR43357">
    <property type="entry name" value="INNER MEMBRANE ABC TRANSPORTER PERMEASE PROTEIN YDCV"/>
    <property type="match status" value="1"/>
</dbReference>
<keyword evidence="3" id="KW-1003">Cell membrane</keyword>
<evidence type="ECO:0000256" key="4">
    <source>
        <dbReference type="ARBA" id="ARBA00022519"/>
    </source>
</evidence>
<gene>
    <name evidence="10" type="ORF">RALSY_10169</name>
</gene>
<evidence type="ECO:0000259" key="9">
    <source>
        <dbReference type="PROSITE" id="PS50928"/>
    </source>
</evidence>
<evidence type="ECO:0000256" key="7">
    <source>
        <dbReference type="ARBA" id="ARBA00023136"/>
    </source>
</evidence>
<dbReference type="EC" id="2.1.3.3" evidence="10"/>
<dbReference type="InterPro" id="IPR035906">
    <property type="entry name" value="MetI-like_sf"/>
</dbReference>
<dbReference type="GO" id="GO:0005886">
    <property type="term" value="C:plasma membrane"/>
    <property type="evidence" value="ECO:0007669"/>
    <property type="project" value="UniProtKB-SubCell"/>
</dbReference>
<evidence type="ECO:0000256" key="8">
    <source>
        <dbReference type="RuleBase" id="RU363032"/>
    </source>
</evidence>
<feature type="domain" description="ABC transmembrane type-1" evidence="9">
    <location>
        <begin position="61"/>
        <end position="252"/>
    </location>
</feature>
<comment type="similarity">
    <text evidence="8">Belongs to the binding-protein-dependent transport system permease family.</text>
</comment>
<name>G2ZYJ7_9RALS</name>
<dbReference type="GO" id="GO:0055085">
    <property type="term" value="P:transmembrane transport"/>
    <property type="evidence" value="ECO:0007669"/>
    <property type="project" value="InterPro"/>
</dbReference>
<dbReference type="CDD" id="cd06261">
    <property type="entry name" value="TM_PBP2"/>
    <property type="match status" value="1"/>
</dbReference>
<evidence type="ECO:0000256" key="2">
    <source>
        <dbReference type="ARBA" id="ARBA00022448"/>
    </source>
</evidence>
<feature type="transmembrane region" description="Helical" evidence="8">
    <location>
        <begin position="12"/>
        <end position="37"/>
    </location>
</feature>
<keyword evidence="2 8" id="KW-0813">Transport</keyword>
<sequence>MIARGILRIIAWLVLAYLALPLVIIVGASVTTSQFLTFPPRGLTLHWYAVAMKDPSYMSAFATSTLLAAIATLVAVLMAVSASLALTRYEVRGRGVIEAVLMSPLVLPHLVLGAAILQYGSAIGIVRSFSALLVGHIVIIFPLVMRSVLPQLVGGLRSLEEASQDLGASSVETFFLVTLPQIRGGVISGAVLAFITSWINVEMSIFNTTPDLTTMPVKLFNYVQYTIDPTIAAVSAISILGAAVSLVVLDLIFGLDVLPKSN</sequence>
<evidence type="ECO:0000313" key="10">
    <source>
        <dbReference type="EMBL" id="CCA84207.1"/>
    </source>
</evidence>
<dbReference type="EMBL" id="FR854086">
    <property type="protein sequence ID" value="CCA84207.1"/>
    <property type="molecule type" value="Genomic_DNA"/>
</dbReference>
<evidence type="ECO:0000256" key="6">
    <source>
        <dbReference type="ARBA" id="ARBA00022989"/>
    </source>
</evidence>
<organism evidence="10">
    <name type="scientific">Ralstonia syzygii R24</name>
    <dbReference type="NCBI Taxonomy" id="907261"/>
    <lineage>
        <taxon>Bacteria</taxon>
        <taxon>Pseudomonadati</taxon>
        <taxon>Pseudomonadota</taxon>
        <taxon>Betaproteobacteria</taxon>
        <taxon>Burkholderiales</taxon>
        <taxon>Burkholderiaceae</taxon>
        <taxon>Ralstonia</taxon>
        <taxon>Ralstonia solanacearum species complex</taxon>
    </lineage>
</organism>
<dbReference type="RefSeq" id="WP_197334922.1">
    <property type="nucleotide sequence ID" value="NZ_CP115944.1"/>
</dbReference>
<feature type="transmembrane region" description="Helical" evidence="8">
    <location>
        <begin position="125"/>
        <end position="144"/>
    </location>
</feature>
<comment type="subcellular location">
    <subcellularLocation>
        <location evidence="1">Cell inner membrane</location>
        <topology evidence="1">Multi-pass membrane protein</topology>
    </subcellularLocation>
    <subcellularLocation>
        <location evidence="8">Cell membrane</location>
        <topology evidence="8">Multi-pass membrane protein</topology>
    </subcellularLocation>
</comment>
<keyword evidence="7 8" id="KW-0472">Membrane</keyword>
<dbReference type="GO" id="GO:0004585">
    <property type="term" value="F:ornithine carbamoyltransferase activity"/>
    <property type="evidence" value="ECO:0007669"/>
    <property type="project" value="UniProtKB-EC"/>
</dbReference>